<proteinExistence type="predicted"/>
<evidence type="ECO:0000313" key="3">
    <source>
        <dbReference type="Proteomes" id="UP000595140"/>
    </source>
</evidence>
<protein>
    <submittedName>
        <fullName evidence="2">Uncharacterized protein</fullName>
    </submittedName>
</protein>
<accession>A0A484NFT0</accession>
<sequence>MISRYDGVQSAKSHWDSNDFGEFVRVSAGIDREISVIFIPVCRHSASIGLFLKALNEVLKLQEGTGITNKGENYTWREKRSGSLQMIDQVIHVKEGLEEQMNNPSISSTLFEQDIAMVSRLTSVTTKGYGSDQDEIVDSKEEEQVQMLFQPAFDAYFESIFKAVESQIQEALAKKAVQVLDVSSSLGQGKAGPLPLLARGSNSLVDKEEIRTPLQHEDSLGVEPARNLPLSHEEQLLIDGLLSQTPKMEASTWADSIQPELDLMLIDEKVEEQARGDFQKRYEMLKPIFEQHISDDFENSLWMIKEALRSPFIKENIQKGLVSSLQGKALKATREAMKSAQCIRAIKLKDRKPKPIYRRWESRRADGHRTYYKPLSTFGQRWGSGSRKPIVDSRWQYLSTKGRKRSIQSQTQRRSNGNVMQWRYLKESSPSFQSKNKSFQFHIENKVFRLFHSFYHNNFCISEFGRRAFHIWLNLAEVQWLTEILPNSNLRSFWALSRYEEGRKVYVSYGFNRWGSYVKIRVTKDVVTNSVIIPVDRDNPFLFSRALDSFFGKIIDSKIDKRTAKEDVTFSASGTNNSQAKEDVIYSASGIDERSAKALASTSFKDIPSSSSKLVSSNSCISSTAEISSDSTLQIKEETNLVSKDKKLGDFFSQLWIQFLQLNVDKFAAFIDGFGIQASLLSKLTGKENGNLAFLEDPMAEDPPLEAQNTLEEEPDSPLEDHSNSEQVSSDRLALVQSFEPIQAIYPLVDHSQVDHSAVRAYHSDSEIFVKEDNIAFLPFFRDQTDFDPDPEPYREWYPDDGIEPDDHLRRWGGPKGLTTALIGNNDEGRIIFKRGCVCGSSPPAPRRSLRLARRRHLHSPIRSECSFDTRENWES</sequence>
<feature type="region of interest" description="Disordered" evidence="1">
    <location>
        <begin position="706"/>
        <end position="727"/>
    </location>
</feature>
<reference evidence="2 3" key="1">
    <citation type="submission" date="2018-04" db="EMBL/GenBank/DDBJ databases">
        <authorList>
            <person name="Vogel A."/>
        </authorList>
    </citation>
    <scope>NUCLEOTIDE SEQUENCE [LARGE SCALE GENOMIC DNA]</scope>
</reference>
<dbReference type="Proteomes" id="UP000595140">
    <property type="component" value="Unassembled WGS sequence"/>
</dbReference>
<dbReference type="AlphaFoldDB" id="A0A484NFT0"/>
<dbReference type="EMBL" id="OOIL02006652">
    <property type="protein sequence ID" value="VFQ99286.1"/>
    <property type="molecule type" value="Genomic_DNA"/>
</dbReference>
<evidence type="ECO:0000256" key="1">
    <source>
        <dbReference type="SAM" id="MobiDB-lite"/>
    </source>
</evidence>
<gene>
    <name evidence="2" type="ORF">CCAM_LOCUS41062</name>
</gene>
<organism evidence="2 3">
    <name type="scientific">Cuscuta campestris</name>
    <dbReference type="NCBI Taxonomy" id="132261"/>
    <lineage>
        <taxon>Eukaryota</taxon>
        <taxon>Viridiplantae</taxon>
        <taxon>Streptophyta</taxon>
        <taxon>Embryophyta</taxon>
        <taxon>Tracheophyta</taxon>
        <taxon>Spermatophyta</taxon>
        <taxon>Magnoliopsida</taxon>
        <taxon>eudicotyledons</taxon>
        <taxon>Gunneridae</taxon>
        <taxon>Pentapetalae</taxon>
        <taxon>asterids</taxon>
        <taxon>lamiids</taxon>
        <taxon>Solanales</taxon>
        <taxon>Convolvulaceae</taxon>
        <taxon>Cuscuteae</taxon>
        <taxon>Cuscuta</taxon>
        <taxon>Cuscuta subgen. Grammica</taxon>
        <taxon>Cuscuta sect. Cleistogrammica</taxon>
    </lineage>
</organism>
<name>A0A484NFT0_9ASTE</name>
<evidence type="ECO:0000313" key="2">
    <source>
        <dbReference type="EMBL" id="VFQ99286.1"/>
    </source>
</evidence>
<keyword evidence="3" id="KW-1185">Reference proteome</keyword>